<organism evidence="4 5">
    <name type="scientific">Parasponia andersonii</name>
    <name type="common">Sponia andersonii</name>
    <dbReference type="NCBI Taxonomy" id="3476"/>
    <lineage>
        <taxon>Eukaryota</taxon>
        <taxon>Viridiplantae</taxon>
        <taxon>Streptophyta</taxon>
        <taxon>Embryophyta</taxon>
        <taxon>Tracheophyta</taxon>
        <taxon>Spermatophyta</taxon>
        <taxon>Magnoliopsida</taxon>
        <taxon>eudicotyledons</taxon>
        <taxon>Gunneridae</taxon>
        <taxon>Pentapetalae</taxon>
        <taxon>rosids</taxon>
        <taxon>fabids</taxon>
        <taxon>Rosales</taxon>
        <taxon>Cannabaceae</taxon>
        <taxon>Parasponia</taxon>
    </lineage>
</organism>
<dbReference type="PANTHER" id="PTHR11377">
    <property type="entry name" value="N-MYRISTOYL TRANSFERASE"/>
    <property type="match status" value="1"/>
</dbReference>
<dbReference type="EMBL" id="JXTB01000300">
    <property type="protein sequence ID" value="PON47093.1"/>
    <property type="molecule type" value="Genomic_DNA"/>
</dbReference>
<keyword evidence="1 4" id="KW-0808">Transferase</keyword>
<dbReference type="Proteomes" id="UP000237105">
    <property type="component" value="Unassembled WGS sequence"/>
</dbReference>
<dbReference type="SUPFAM" id="SSF55729">
    <property type="entry name" value="Acyl-CoA N-acyltransferases (Nat)"/>
    <property type="match status" value="1"/>
</dbReference>
<dbReference type="InterPro" id="IPR022677">
    <property type="entry name" value="NMT_C"/>
</dbReference>
<sequence>MDSYVAESTETHEITDFYSFFTLQVSVMENRHIKSIKAAYSLYNVSTKTPLVQLMEDALIVANQKVSSGGTRFGSVYKPCLIHGEEKKNSQLIYRVQNV</sequence>
<dbReference type="Gene3D" id="3.40.630.30">
    <property type="match status" value="1"/>
</dbReference>
<dbReference type="PANTHER" id="PTHR11377:SF5">
    <property type="entry name" value="GLYCYLPEPTIDE N-TETRADECANOYLTRANSFERASE"/>
    <property type="match status" value="1"/>
</dbReference>
<comment type="function">
    <text evidence="1">Adds a myristoyl group to the N-terminal glycine residue of certain cellular proteins.</text>
</comment>
<dbReference type="InterPro" id="IPR000903">
    <property type="entry name" value="NMT"/>
</dbReference>
<comment type="catalytic activity">
    <reaction evidence="1">
        <text>N-terminal glycyl-[protein] + tetradecanoyl-CoA = N-tetradecanoylglycyl-[protein] + CoA + H(+)</text>
        <dbReference type="Rhea" id="RHEA:15521"/>
        <dbReference type="Rhea" id="RHEA-COMP:12666"/>
        <dbReference type="Rhea" id="RHEA-COMP:12667"/>
        <dbReference type="ChEBI" id="CHEBI:15378"/>
        <dbReference type="ChEBI" id="CHEBI:57287"/>
        <dbReference type="ChEBI" id="CHEBI:57385"/>
        <dbReference type="ChEBI" id="CHEBI:64723"/>
        <dbReference type="ChEBI" id="CHEBI:133050"/>
        <dbReference type="EC" id="2.3.1.97"/>
    </reaction>
</comment>
<comment type="similarity">
    <text evidence="2">Belongs to the NMT family.</text>
</comment>
<protein>
    <recommendedName>
        <fullName evidence="1">Glycylpeptide N-tetradecanoyltransferase</fullName>
        <ecNumber evidence="1">2.3.1.97</ecNumber>
    </recommendedName>
</protein>
<keyword evidence="5" id="KW-1185">Reference proteome</keyword>
<accession>A0A2P5BE88</accession>
<comment type="caution">
    <text evidence="4">The sequence shown here is derived from an EMBL/GenBank/DDBJ whole genome shotgun (WGS) entry which is preliminary data.</text>
</comment>
<keyword evidence="1" id="KW-0012">Acyltransferase</keyword>
<reference evidence="5" key="1">
    <citation type="submission" date="2016-06" db="EMBL/GenBank/DDBJ databases">
        <title>Parallel loss of symbiosis genes in relatives of nitrogen-fixing non-legume Parasponia.</title>
        <authorList>
            <person name="Van Velzen R."/>
            <person name="Holmer R."/>
            <person name="Bu F."/>
            <person name="Rutten L."/>
            <person name="Van Zeijl A."/>
            <person name="Liu W."/>
            <person name="Santuari L."/>
            <person name="Cao Q."/>
            <person name="Sharma T."/>
            <person name="Shen D."/>
            <person name="Roswanjaya Y."/>
            <person name="Wardhani T."/>
            <person name="Kalhor M.S."/>
            <person name="Jansen J."/>
            <person name="Van den Hoogen J."/>
            <person name="Gungor B."/>
            <person name="Hartog M."/>
            <person name="Hontelez J."/>
            <person name="Verver J."/>
            <person name="Yang W.-C."/>
            <person name="Schijlen E."/>
            <person name="Repin R."/>
            <person name="Schilthuizen M."/>
            <person name="Schranz E."/>
            <person name="Heidstra R."/>
            <person name="Miyata K."/>
            <person name="Fedorova E."/>
            <person name="Kohlen W."/>
            <person name="Bisseling T."/>
            <person name="Smit S."/>
            <person name="Geurts R."/>
        </authorList>
    </citation>
    <scope>NUCLEOTIDE SEQUENCE [LARGE SCALE GENOMIC DNA]</scope>
    <source>
        <strain evidence="5">cv. WU1-14</strain>
    </source>
</reference>
<dbReference type="Pfam" id="PF02799">
    <property type="entry name" value="NMT_C"/>
    <property type="match status" value="1"/>
</dbReference>
<evidence type="ECO:0000256" key="2">
    <source>
        <dbReference type="RuleBase" id="RU004178"/>
    </source>
</evidence>
<evidence type="ECO:0000313" key="5">
    <source>
        <dbReference type="Proteomes" id="UP000237105"/>
    </source>
</evidence>
<dbReference type="GO" id="GO:0004379">
    <property type="term" value="F:glycylpeptide N-tetradecanoyltransferase activity"/>
    <property type="evidence" value="ECO:0007669"/>
    <property type="project" value="UniProtKB-EC"/>
</dbReference>
<evidence type="ECO:0000256" key="1">
    <source>
        <dbReference type="RuleBase" id="RU000586"/>
    </source>
</evidence>
<dbReference type="InterPro" id="IPR016181">
    <property type="entry name" value="Acyl_CoA_acyltransferase"/>
</dbReference>
<evidence type="ECO:0000259" key="3">
    <source>
        <dbReference type="Pfam" id="PF02799"/>
    </source>
</evidence>
<feature type="domain" description="Glycylpeptide N-tetradecanoyltransferase C-terminal" evidence="3">
    <location>
        <begin position="2"/>
        <end position="65"/>
    </location>
</feature>
<dbReference type="OrthoDB" id="60315at2759"/>
<dbReference type="EC" id="2.3.1.97" evidence="1"/>
<proteinExistence type="inferred from homology"/>
<evidence type="ECO:0000313" key="4">
    <source>
        <dbReference type="EMBL" id="PON47093.1"/>
    </source>
</evidence>
<dbReference type="GO" id="GO:0005737">
    <property type="term" value="C:cytoplasm"/>
    <property type="evidence" value="ECO:0007669"/>
    <property type="project" value="TreeGrafter"/>
</dbReference>
<name>A0A2P5BE88_PARAD</name>
<gene>
    <name evidence="4" type="ORF">PanWU01x14_247100</name>
</gene>
<dbReference type="AlphaFoldDB" id="A0A2P5BE88"/>